<dbReference type="EC" id="2.4.1.82" evidence="2"/>
<keyword evidence="3" id="KW-0119">Carbohydrate metabolism</keyword>
<evidence type="ECO:0000256" key="2">
    <source>
        <dbReference type="ARBA" id="ARBA00012708"/>
    </source>
</evidence>
<sequence>MMASCYSPKLLNINSIANMRWKPRTYNHTTLLSHSGSPLLLLRPSKSIPFSDFEEIARDLVSTFTLLRSEVENPERQKRREKEMTITPTIRIADRKLVVKDRTILTGVPDNVITTTGSTTGPVGGMFVGAVFDEEKSQHVVPLGSLKDVRFMACFRFKLWWMAQKMGDKGSEIPLETQFLLLETKDGSHIESDGGDEGNQVIYTVFLPLIEGPFRTCLQGNVQDQLELCFDSGDSEIKTSSFNHSLYISSGSDPFNTISQAITAVKLHLKTFKQRHEKKLPPIVDYFGWCTWDAFYQEVTQEGVEAGLESLKAVGCPPKFVIIDDGWQLVGGDKNEQRPLLRLTGIKENPKFQKKDDPTVGIKNIVNIAKNKHGLKYVYVWHAITGYWGGITMKESERRRQNFYLIHP</sequence>
<dbReference type="Pfam" id="PF05691">
    <property type="entry name" value="Raffinose_syn"/>
    <property type="match status" value="1"/>
</dbReference>
<dbReference type="Gene3D" id="3.20.20.70">
    <property type="entry name" value="Aldolase class I"/>
    <property type="match status" value="1"/>
</dbReference>
<comment type="similarity">
    <text evidence="1">Belongs to the glycosyl hydrolases 36 family.</text>
</comment>
<dbReference type="PANTHER" id="PTHR31268">
    <property type="match status" value="1"/>
</dbReference>
<dbReference type="GO" id="GO:0016787">
    <property type="term" value="F:hydrolase activity"/>
    <property type="evidence" value="ECO:0007669"/>
    <property type="project" value="UniProtKB-KW"/>
</dbReference>
<reference evidence="5 6" key="1">
    <citation type="submission" date="2023-12" db="EMBL/GenBank/DDBJ databases">
        <title>A high-quality genome assembly for Dillenia turbinata (Dilleniales).</title>
        <authorList>
            <person name="Chanderbali A."/>
        </authorList>
    </citation>
    <scope>NUCLEOTIDE SEQUENCE [LARGE SCALE GENOMIC DNA]</scope>
    <source>
        <strain evidence="5">LSX21</strain>
        <tissue evidence="5">Leaf</tissue>
    </source>
</reference>
<evidence type="ECO:0000313" key="6">
    <source>
        <dbReference type="Proteomes" id="UP001370490"/>
    </source>
</evidence>
<accession>A0AAN8W4E6</accession>
<keyword evidence="5" id="KW-0378">Hydrolase</keyword>
<dbReference type="GO" id="GO:0047274">
    <property type="term" value="F:galactinol-sucrose galactosyltransferase activity"/>
    <property type="evidence" value="ECO:0007669"/>
    <property type="project" value="UniProtKB-EC"/>
</dbReference>
<proteinExistence type="inferred from homology"/>
<gene>
    <name evidence="5" type="ORF">RJ641_026247</name>
</gene>
<organism evidence="5 6">
    <name type="scientific">Dillenia turbinata</name>
    <dbReference type="NCBI Taxonomy" id="194707"/>
    <lineage>
        <taxon>Eukaryota</taxon>
        <taxon>Viridiplantae</taxon>
        <taxon>Streptophyta</taxon>
        <taxon>Embryophyta</taxon>
        <taxon>Tracheophyta</taxon>
        <taxon>Spermatophyta</taxon>
        <taxon>Magnoliopsida</taxon>
        <taxon>eudicotyledons</taxon>
        <taxon>Gunneridae</taxon>
        <taxon>Pentapetalae</taxon>
        <taxon>Dilleniales</taxon>
        <taxon>Dilleniaceae</taxon>
        <taxon>Dillenia</taxon>
    </lineage>
</organism>
<dbReference type="InterPro" id="IPR013785">
    <property type="entry name" value="Aldolase_TIM"/>
</dbReference>
<evidence type="ECO:0000256" key="4">
    <source>
        <dbReference type="ARBA" id="ARBA00049426"/>
    </source>
</evidence>
<dbReference type="InterPro" id="IPR017853">
    <property type="entry name" value="GH"/>
</dbReference>
<evidence type="ECO:0000256" key="1">
    <source>
        <dbReference type="ARBA" id="ARBA00007240"/>
    </source>
</evidence>
<dbReference type="SUPFAM" id="SSF51445">
    <property type="entry name" value="(Trans)glycosidases"/>
    <property type="match status" value="1"/>
</dbReference>
<dbReference type="EMBL" id="JBAMMX010000003">
    <property type="protein sequence ID" value="KAK6945145.1"/>
    <property type="molecule type" value="Genomic_DNA"/>
</dbReference>
<dbReference type="Proteomes" id="UP001370490">
    <property type="component" value="Unassembled WGS sequence"/>
</dbReference>
<comment type="catalytic activity">
    <reaction evidence="4">
        <text>alpha-D-galactosyl-(1-&gt;3)-1D-myo-inositol + sucrose = raffinose + myo-inositol</text>
        <dbReference type="Rhea" id="RHEA:20161"/>
        <dbReference type="ChEBI" id="CHEBI:16634"/>
        <dbReference type="ChEBI" id="CHEBI:17268"/>
        <dbReference type="ChEBI" id="CHEBI:17505"/>
        <dbReference type="ChEBI" id="CHEBI:17992"/>
        <dbReference type="EC" id="2.4.1.82"/>
    </reaction>
</comment>
<dbReference type="InterPro" id="IPR008811">
    <property type="entry name" value="Glycosyl_hydrolases_36"/>
</dbReference>
<name>A0AAN8W4E6_9MAGN</name>
<comment type="caution">
    <text evidence="5">The sequence shown here is derived from an EMBL/GenBank/DDBJ whole genome shotgun (WGS) entry which is preliminary data.</text>
</comment>
<dbReference type="AlphaFoldDB" id="A0AAN8W4E6"/>
<dbReference type="PANTHER" id="PTHR31268:SF5">
    <property type="entry name" value="GALACTINOL--SUCROSE GALACTOSYLTRANSFERASE 6-RELATED"/>
    <property type="match status" value="1"/>
</dbReference>
<keyword evidence="6" id="KW-1185">Reference proteome</keyword>
<evidence type="ECO:0000313" key="5">
    <source>
        <dbReference type="EMBL" id="KAK6945145.1"/>
    </source>
</evidence>
<evidence type="ECO:0000256" key="3">
    <source>
        <dbReference type="ARBA" id="ARBA00023277"/>
    </source>
</evidence>
<protein>
    <recommendedName>
        <fullName evidence="2">galactinol--sucrose galactosyltransferase</fullName>
        <ecNumber evidence="2">2.4.1.82</ecNumber>
    </recommendedName>
</protein>